<evidence type="ECO:0000256" key="6">
    <source>
        <dbReference type="SAM" id="Coils"/>
    </source>
</evidence>
<dbReference type="PANTHER" id="PTHR43133:SF8">
    <property type="entry name" value="RNA POLYMERASE SIGMA FACTOR HI_1459-RELATED"/>
    <property type="match status" value="1"/>
</dbReference>
<feature type="coiled-coil region" evidence="6">
    <location>
        <begin position="157"/>
        <end position="184"/>
    </location>
</feature>
<dbReference type="Gene3D" id="1.10.10.10">
    <property type="entry name" value="Winged helix-like DNA-binding domain superfamily/Winged helix DNA-binding domain"/>
    <property type="match status" value="1"/>
</dbReference>
<dbReference type="GO" id="GO:0006352">
    <property type="term" value="P:DNA-templated transcription initiation"/>
    <property type="evidence" value="ECO:0007669"/>
    <property type="project" value="InterPro"/>
</dbReference>
<dbReference type="InterPro" id="IPR013249">
    <property type="entry name" value="RNA_pol_sigma70_r4_t2"/>
</dbReference>
<protein>
    <submittedName>
        <fullName evidence="9">Sigma-70 family RNA polymerase sigma factor</fullName>
    </submittedName>
</protein>
<organism evidence="9 10">
    <name type="scientific">Chryseolinea soli</name>
    <dbReference type="NCBI Taxonomy" id="2321403"/>
    <lineage>
        <taxon>Bacteria</taxon>
        <taxon>Pseudomonadati</taxon>
        <taxon>Bacteroidota</taxon>
        <taxon>Cytophagia</taxon>
        <taxon>Cytophagales</taxon>
        <taxon>Fulvivirgaceae</taxon>
        <taxon>Chryseolinea</taxon>
    </lineage>
</organism>
<evidence type="ECO:0000259" key="7">
    <source>
        <dbReference type="Pfam" id="PF04542"/>
    </source>
</evidence>
<keyword evidence="6" id="KW-0175">Coiled coil</keyword>
<feature type="domain" description="RNA polymerase sigma factor 70 region 4 type 2" evidence="8">
    <location>
        <begin position="126"/>
        <end position="178"/>
    </location>
</feature>
<dbReference type="EMBL" id="CP032382">
    <property type="protein sequence ID" value="AYB32032.1"/>
    <property type="molecule type" value="Genomic_DNA"/>
</dbReference>
<dbReference type="GO" id="GO:0003677">
    <property type="term" value="F:DNA binding"/>
    <property type="evidence" value="ECO:0007669"/>
    <property type="project" value="UniProtKB-KW"/>
</dbReference>
<keyword evidence="2" id="KW-0805">Transcription regulation</keyword>
<comment type="similarity">
    <text evidence="1">Belongs to the sigma-70 factor family. ECF subfamily.</text>
</comment>
<keyword evidence="4" id="KW-0238">DNA-binding</keyword>
<reference evidence="10" key="1">
    <citation type="submission" date="2018-09" db="EMBL/GenBank/DDBJ databases">
        <title>Chryseolinea sp. KIS68-18 isolated from soil.</title>
        <authorList>
            <person name="Weon H.-Y."/>
            <person name="Kwon S.-W."/>
            <person name="Lee S.A."/>
        </authorList>
    </citation>
    <scope>NUCLEOTIDE SEQUENCE [LARGE SCALE GENOMIC DNA]</scope>
    <source>
        <strain evidence="10">KIS68-18</strain>
    </source>
</reference>
<dbReference type="OrthoDB" id="659569at2"/>
<dbReference type="Pfam" id="PF08281">
    <property type="entry name" value="Sigma70_r4_2"/>
    <property type="match status" value="1"/>
</dbReference>
<dbReference type="InterPro" id="IPR007627">
    <property type="entry name" value="RNA_pol_sigma70_r2"/>
</dbReference>
<dbReference type="InterPro" id="IPR039425">
    <property type="entry name" value="RNA_pol_sigma-70-like"/>
</dbReference>
<dbReference type="RefSeq" id="WP_119755293.1">
    <property type="nucleotide sequence ID" value="NZ_CP032382.1"/>
</dbReference>
<keyword evidence="3" id="KW-0731">Sigma factor</keyword>
<sequence length="186" mass="22216">MSTVIDNERFRKLLRSYPKKAVTLLHDLYHQDLQKLSYSLTHNIEDAQDIVQESFYHLWKISLQLTDYHEKSIQHYLTKIVRYKSITHYRRNIRLNLDKLKFSNGQARITTQNAFENTLIEAEIIEDVRRVIENFPPRERECFLLRADTDMTIAQIADSLKISIKAVEKNLTKARKRLRHYLNEKA</sequence>
<evidence type="ECO:0000313" key="9">
    <source>
        <dbReference type="EMBL" id="AYB32032.1"/>
    </source>
</evidence>
<feature type="domain" description="RNA polymerase sigma-70 region 2" evidence="7">
    <location>
        <begin position="27"/>
        <end position="92"/>
    </location>
</feature>
<dbReference type="InterPro" id="IPR036388">
    <property type="entry name" value="WH-like_DNA-bd_sf"/>
</dbReference>
<evidence type="ECO:0000256" key="3">
    <source>
        <dbReference type="ARBA" id="ARBA00023082"/>
    </source>
</evidence>
<dbReference type="InterPro" id="IPR013325">
    <property type="entry name" value="RNA_pol_sigma_r2"/>
</dbReference>
<evidence type="ECO:0000259" key="8">
    <source>
        <dbReference type="Pfam" id="PF08281"/>
    </source>
</evidence>
<dbReference type="SUPFAM" id="SSF88659">
    <property type="entry name" value="Sigma3 and sigma4 domains of RNA polymerase sigma factors"/>
    <property type="match status" value="1"/>
</dbReference>
<dbReference type="Pfam" id="PF04542">
    <property type="entry name" value="Sigma70_r2"/>
    <property type="match status" value="1"/>
</dbReference>
<dbReference type="Proteomes" id="UP000266183">
    <property type="component" value="Chromosome"/>
</dbReference>
<gene>
    <name evidence="9" type="ORF">D4L85_16300</name>
</gene>
<dbReference type="GO" id="GO:0016987">
    <property type="term" value="F:sigma factor activity"/>
    <property type="evidence" value="ECO:0007669"/>
    <property type="project" value="UniProtKB-KW"/>
</dbReference>
<dbReference type="KEGG" id="chk:D4L85_16300"/>
<dbReference type="InterPro" id="IPR014284">
    <property type="entry name" value="RNA_pol_sigma-70_dom"/>
</dbReference>
<keyword evidence="10" id="KW-1185">Reference proteome</keyword>
<keyword evidence="5" id="KW-0804">Transcription</keyword>
<evidence type="ECO:0000256" key="2">
    <source>
        <dbReference type="ARBA" id="ARBA00023015"/>
    </source>
</evidence>
<proteinExistence type="inferred from homology"/>
<dbReference type="Gene3D" id="1.10.1740.10">
    <property type="match status" value="1"/>
</dbReference>
<dbReference type="CDD" id="cd06171">
    <property type="entry name" value="Sigma70_r4"/>
    <property type="match status" value="1"/>
</dbReference>
<evidence type="ECO:0000256" key="4">
    <source>
        <dbReference type="ARBA" id="ARBA00023125"/>
    </source>
</evidence>
<dbReference type="InterPro" id="IPR013324">
    <property type="entry name" value="RNA_pol_sigma_r3/r4-like"/>
</dbReference>
<name>A0A385SMG7_9BACT</name>
<evidence type="ECO:0000256" key="5">
    <source>
        <dbReference type="ARBA" id="ARBA00023163"/>
    </source>
</evidence>
<accession>A0A385SMG7</accession>
<evidence type="ECO:0000313" key="10">
    <source>
        <dbReference type="Proteomes" id="UP000266183"/>
    </source>
</evidence>
<dbReference type="SUPFAM" id="SSF88946">
    <property type="entry name" value="Sigma2 domain of RNA polymerase sigma factors"/>
    <property type="match status" value="1"/>
</dbReference>
<dbReference type="PANTHER" id="PTHR43133">
    <property type="entry name" value="RNA POLYMERASE ECF-TYPE SIGMA FACTO"/>
    <property type="match status" value="1"/>
</dbReference>
<dbReference type="NCBIfam" id="TIGR02937">
    <property type="entry name" value="sigma70-ECF"/>
    <property type="match status" value="1"/>
</dbReference>
<dbReference type="AlphaFoldDB" id="A0A385SMG7"/>
<evidence type="ECO:0000256" key="1">
    <source>
        <dbReference type="ARBA" id="ARBA00010641"/>
    </source>
</evidence>